<dbReference type="InterPro" id="IPR006638">
    <property type="entry name" value="Elp3/MiaA/NifB-like_rSAM"/>
</dbReference>
<dbReference type="InterPro" id="IPR058240">
    <property type="entry name" value="rSAM_sf"/>
</dbReference>
<evidence type="ECO:0000259" key="7">
    <source>
        <dbReference type="PROSITE" id="PS51918"/>
    </source>
</evidence>
<dbReference type="GO" id="GO:0003824">
    <property type="term" value="F:catalytic activity"/>
    <property type="evidence" value="ECO:0007669"/>
    <property type="project" value="InterPro"/>
</dbReference>
<dbReference type="Proteomes" id="UP000266376">
    <property type="component" value="Unassembled WGS sequence"/>
</dbReference>
<dbReference type="InterPro" id="IPR006158">
    <property type="entry name" value="Cobalamin-bd"/>
</dbReference>
<dbReference type="SMART" id="SM00729">
    <property type="entry name" value="Elp3"/>
    <property type="match status" value="1"/>
</dbReference>
<evidence type="ECO:0000256" key="2">
    <source>
        <dbReference type="ARBA" id="ARBA00022691"/>
    </source>
</evidence>
<dbReference type="EMBL" id="QSAJ01000015">
    <property type="protein sequence ID" value="RGW53802.1"/>
    <property type="molecule type" value="Genomic_DNA"/>
</dbReference>
<dbReference type="Pfam" id="PF02310">
    <property type="entry name" value="B12-binding"/>
    <property type="match status" value="1"/>
</dbReference>
<keyword evidence="2" id="KW-0949">S-adenosyl-L-methionine</keyword>
<organism evidence="9 10">
    <name type="scientific">Dorea formicigenerans</name>
    <dbReference type="NCBI Taxonomy" id="39486"/>
    <lineage>
        <taxon>Bacteria</taxon>
        <taxon>Bacillati</taxon>
        <taxon>Bacillota</taxon>
        <taxon>Clostridia</taxon>
        <taxon>Lachnospirales</taxon>
        <taxon>Lachnospiraceae</taxon>
        <taxon>Dorea</taxon>
    </lineage>
</organism>
<dbReference type="PANTHER" id="PTHR43409">
    <property type="entry name" value="ANAEROBIC MAGNESIUM-PROTOPORPHYRIN IX MONOMETHYL ESTER CYCLASE-RELATED"/>
    <property type="match status" value="1"/>
</dbReference>
<dbReference type="InterPro" id="IPR007197">
    <property type="entry name" value="rSAM"/>
</dbReference>
<dbReference type="GO" id="GO:0046872">
    <property type="term" value="F:metal ion binding"/>
    <property type="evidence" value="ECO:0007669"/>
    <property type="project" value="UniProtKB-KW"/>
</dbReference>
<dbReference type="GO" id="GO:0005829">
    <property type="term" value="C:cytosol"/>
    <property type="evidence" value="ECO:0007669"/>
    <property type="project" value="TreeGrafter"/>
</dbReference>
<dbReference type="InterPro" id="IPR023404">
    <property type="entry name" value="rSAM_horseshoe"/>
</dbReference>
<reference evidence="10 11" key="1">
    <citation type="submission" date="2018-08" db="EMBL/GenBank/DDBJ databases">
        <title>A genome reference for cultivated species of the human gut microbiota.</title>
        <authorList>
            <person name="Zou Y."/>
            <person name="Xue W."/>
            <person name="Luo G."/>
        </authorList>
    </citation>
    <scope>NUCLEOTIDE SEQUENCE [LARGE SCALE GENOMIC DNA]</scope>
    <source>
        <strain evidence="9 10">AF12-11</strain>
        <strain evidence="8 11">AF25-11</strain>
    </source>
</reference>
<keyword evidence="3" id="KW-0479">Metal-binding</keyword>
<evidence type="ECO:0000313" key="8">
    <source>
        <dbReference type="EMBL" id="RGR59283.1"/>
    </source>
</evidence>
<dbReference type="InterPro" id="IPR051198">
    <property type="entry name" value="BchE-like"/>
</dbReference>
<dbReference type="SFLD" id="SFLDS00029">
    <property type="entry name" value="Radical_SAM"/>
    <property type="match status" value="1"/>
</dbReference>
<dbReference type="AlphaFoldDB" id="A0A395XQ10"/>
<evidence type="ECO:0000313" key="9">
    <source>
        <dbReference type="EMBL" id="RGW53802.1"/>
    </source>
</evidence>
<dbReference type="Gene3D" id="3.40.50.280">
    <property type="entry name" value="Cobalamin-binding domain"/>
    <property type="match status" value="1"/>
</dbReference>
<dbReference type="SFLD" id="SFLDG01082">
    <property type="entry name" value="B12-binding_domain_containing"/>
    <property type="match status" value="1"/>
</dbReference>
<evidence type="ECO:0000313" key="11">
    <source>
        <dbReference type="Proteomes" id="UP000283652"/>
    </source>
</evidence>
<comment type="caution">
    <text evidence="9">The sequence shown here is derived from an EMBL/GenBank/DDBJ whole genome shotgun (WGS) entry which is preliminary data.</text>
</comment>
<dbReference type="RefSeq" id="WP_118398153.1">
    <property type="nucleotide sequence ID" value="NZ_AP031430.1"/>
</dbReference>
<comment type="cofactor">
    <cofactor evidence="1">
        <name>[4Fe-4S] cluster</name>
        <dbReference type="ChEBI" id="CHEBI:49883"/>
    </cofactor>
</comment>
<name>A0A395XQ10_9FIRM</name>
<evidence type="ECO:0000313" key="10">
    <source>
        <dbReference type="Proteomes" id="UP000266376"/>
    </source>
</evidence>
<dbReference type="InterPro" id="IPR034466">
    <property type="entry name" value="Methyltransferase_Class_B"/>
</dbReference>
<dbReference type="InterPro" id="IPR036724">
    <property type="entry name" value="Cobalamin-bd_sf"/>
</dbReference>
<gene>
    <name evidence="9" type="ORF">DWV67_07580</name>
    <name evidence="8" type="ORF">DWY33_06985</name>
</gene>
<keyword evidence="4" id="KW-0408">Iron</keyword>
<dbReference type="PANTHER" id="PTHR43409:SF16">
    <property type="entry name" value="SLR0320 PROTEIN"/>
    <property type="match status" value="1"/>
</dbReference>
<dbReference type="SFLD" id="SFLDG01123">
    <property type="entry name" value="methyltransferase_(Class_B)"/>
    <property type="match status" value="1"/>
</dbReference>
<dbReference type="CDD" id="cd02068">
    <property type="entry name" value="radical_SAM_B12_BD"/>
    <property type="match status" value="1"/>
</dbReference>
<dbReference type="SUPFAM" id="SSF102114">
    <property type="entry name" value="Radical SAM enzymes"/>
    <property type="match status" value="1"/>
</dbReference>
<feature type="domain" description="Radical SAM core" evidence="7">
    <location>
        <begin position="181"/>
        <end position="411"/>
    </location>
</feature>
<evidence type="ECO:0000256" key="1">
    <source>
        <dbReference type="ARBA" id="ARBA00001966"/>
    </source>
</evidence>
<protein>
    <submittedName>
        <fullName evidence="9">DUF4080 domain-containing protein</fullName>
    </submittedName>
</protein>
<dbReference type="CDD" id="cd01335">
    <property type="entry name" value="Radical_SAM"/>
    <property type="match status" value="1"/>
</dbReference>
<dbReference type="GO" id="GO:0051539">
    <property type="term" value="F:4 iron, 4 sulfur cluster binding"/>
    <property type="evidence" value="ECO:0007669"/>
    <property type="project" value="UniProtKB-KW"/>
</dbReference>
<keyword evidence="5" id="KW-0411">Iron-sulfur</keyword>
<dbReference type="GO" id="GO:0031419">
    <property type="term" value="F:cobalamin binding"/>
    <property type="evidence" value="ECO:0007669"/>
    <property type="project" value="InterPro"/>
</dbReference>
<dbReference type="InterPro" id="IPR025288">
    <property type="entry name" value="DUF4080"/>
</dbReference>
<accession>A0A395XQ10</accession>
<dbReference type="EMBL" id="QRUK01000009">
    <property type="protein sequence ID" value="RGR59283.1"/>
    <property type="molecule type" value="Genomic_DNA"/>
</dbReference>
<dbReference type="Gene3D" id="3.80.30.20">
    <property type="entry name" value="tm_1862 like domain"/>
    <property type="match status" value="1"/>
</dbReference>
<sequence>MKILLVAINAKYIHSNLAVYCLKAYAEKNMPQDVNVQIELAEYTINQNRDEILKDIYRRQAEMICFSCYIWNLDYVESMIRDVKKVMKDVIIWAGGPEVSYDSRETLGRLPELTGVMKGEGEKTFAKLCKVYGKHSETSELSLEQIDGITFRCPDGTICERPWRVPMDLSEVPFVYHDMKKFENKIIYYETSRGCPFSCSYCLSSIDKQLRFRSLDLVFNELQFFLDHKVPQVKFVDRTFNCKHDHAMAIWKYIQEHDNGITNFHFEVAADLLNDEEIRLIRQMRPGLIQLEIGVQSTNTDTIREIRRTMRLEEVREHVARIKEKGNIHQHLDLIAGLPYEDIKSFRKSFDDVYSMRPDQLQLGFLKVLKGSYMQEMQQEYELRYKDEPPYEVLSTKWLPYSDVIELKGIEEMVEIYYNSGQFTHVVEALVENYASAYQMYQDLWQYYEEHDYMGIQHRRSARYEIVLDFVKEKYPEQADVMRELLTYDYYLRENAKSRPEFAGEDATDKRFVRAFYEEEEKERKHLPGYEQFDRNQMRKMTHLEYFPHMGKMLLFDYKFRNPLNQEARTCMIKKDSLERRG</sequence>
<evidence type="ECO:0000259" key="6">
    <source>
        <dbReference type="PROSITE" id="PS51332"/>
    </source>
</evidence>
<dbReference type="PROSITE" id="PS51918">
    <property type="entry name" value="RADICAL_SAM"/>
    <property type="match status" value="1"/>
</dbReference>
<evidence type="ECO:0000256" key="5">
    <source>
        <dbReference type="ARBA" id="ARBA00023014"/>
    </source>
</evidence>
<feature type="domain" description="B12-binding" evidence="6">
    <location>
        <begin position="1"/>
        <end position="139"/>
    </location>
</feature>
<proteinExistence type="predicted"/>
<dbReference type="SUPFAM" id="SSF52242">
    <property type="entry name" value="Cobalamin (vitamin B12)-binding domain"/>
    <property type="match status" value="1"/>
</dbReference>
<dbReference type="Pfam" id="PF04055">
    <property type="entry name" value="Radical_SAM"/>
    <property type="match status" value="1"/>
</dbReference>
<dbReference type="Proteomes" id="UP000283652">
    <property type="component" value="Unassembled WGS sequence"/>
</dbReference>
<dbReference type="PROSITE" id="PS51332">
    <property type="entry name" value="B12_BINDING"/>
    <property type="match status" value="1"/>
</dbReference>
<dbReference type="Pfam" id="PF13311">
    <property type="entry name" value="DUF4080"/>
    <property type="match status" value="1"/>
</dbReference>
<evidence type="ECO:0000256" key="4">
    <source>
        <dbReference type="ARBA" id="ARBA00023004"/>
    </source>
</evidence>
<evidence type="ECO:0000256" key="3">
    <source>
        <dbReference type="ARBA" id="ARBA00022723"/>
    </source>
</evidence>